<dbReference type="InterPro" id="IPR011004">
    <property type="entry name" value="Trimer_LpxA-like_sf"/>
</dbReference>
<dbReference type="InterPro" id="IPR001451">
    <property type="entry name" value="Hexapep"/>
</dbReference>
<evidence type="ECO:0000313" key="2">
    <source>
        <dbReference type="EMBL" id="SKC23537.1"/>
    </source>
</evidence>
<evidence type="ECO:0000313" key="3">
    <source>
        <dbReference type="Proteomes" id="UP000191055"/>
    </source>
</evidence>
<dbReference type="EMBL" id="FUYV01000018">
    <property type="protein sequence ID" value="SKC23537.1"/>
    <property type="molecule type" value="Genomic_DNA"/>
</dbReference>
<dbReference type="SUPFAM" id="SSF51161">
    <property type="entry name" value="Trimeric LpxA-like enzymes"/>
    <property type="match status" value="1"/>
</dbReference>
<dbReference type="RefSeq" id="WP_157666461.1">
    <property type="nucleotide sequence ID" value="NZ_CP021904.1"/>
</dbReference>
<accession>A0A1T5HSD1</accession>
<proteinExistence type="inferred from homology"/>
<sequence length="163" mass="17306">MILSNISFGENVVVHPSTSINNVAFGNNIKIAKECTIHGSEEHIVKIGSGTIFGMYVTLDGTEADIELGENVSIAQHNVIVSNWGLTEKSVINALFEKRAAPIRIGDHSWIGSGCVIAPGVTIGKFCVVASNSYVESDVPDFTIVGGNPARVIRTIEPSELGL</sequence>
<dbReference type="PANTHER" id="PTHR43300:SF11">
    <property type="entry name" value="ACETYLTRANSFERASE RV3034C-RELATED"/>
    <property type="match status" value="1"/>
</dbReference>
<dbReference type="STRING" id="889453.SAMN03080601_02812"/>
<organism evidence="2 3">
    <name type="scientific">Alkalitalea saponilacus</name>
    <dbReference type="NCBI Taxonomy" id="889453"/>
    <lineage>
        <taxon>Bacteria</taxon>
        <taxon>Pseudomonadati</taxon>
        <taxon>Bacteroidota</taxon>
        <taxon>Bacteroidia</taxon>
        <taxon>Marinilabiliales</taxon>
        <taxon>Marinilabiliaceae</taxon>
        <taxon>Alkalitalea</taxon>
    </lineage>
</organism>
<gene>
    <name evidence="2" type="ORF">SAMN03080601_02812</name>
</gene>
<keyword evidence="2" id="KW-0808">Transferase</keyword>
<dbReference type="Proteomes" id="UP000191055">
    <property type="component" value="Unassembled WGS sequence"/>
</dbReference>
<protein>
    <submittedName>
        <fullName evidence="2">Galactoside O-acetyltransferase</fullName>
    </submittedName>
</protein>
<dbReference type="OrthoDB" id="9812571at2"/>
<dbReference type="GO" id="GO:0016740">
    <property type="term" value="F:transferase activity"/>
    <property type="evidence" value="ECO:0007669"/>
    <property type="project" value="UniProtKB-KW"/>
</dbReference>
<dbReference type="Pfam" id="PF00132">
    <property type="entry name" value="Hexapep"/>
    <property type="match status" value="1"/>
</dbReference>
<comment type="similarity">
    <text evidence="1">Belongs to the transferase hexapeptide repeat family.</text>
</comment>
<dbReference type="PANTHER" id="PTHR43300">
    <property type="entry name" value="ACETYLTRANSFERASE"/>
    <property type="match status" value="1"/>
</dbReference>
<dbReference type="Gene3D" id="2.160.10.10">
    <property type="entry name" value="Hexapeptide repeat proteins"/>
    <property type="match status" value="1"/>
</dbReference>
<keyword evidence="3" id="KW-1185">Reference proteome</keyword>
<dbReference type="CDD" id="cd04647">
    <property type="entry name" value="LbH_MAT_like"/>
    <property type="match status" value="1"/>
</dbReference>
<reference evidence="2 3" key="1">
    <citation type="submission" date="2017-02" db="EMBL/GenBank/DDBJ databases">
        <authorList>
            <person name="Peterson S.W."/>
        </authorList>
    </citation>
    <scope>NUCLEOTIDE SEQUENCE [LARGE SCALE GENOMIC DNA]</scope>
    <source>
        <strain evidence="2 3">DSM 24412</strain>
    </source>
</reference>
<dbReference type="InterPro" id="IPR050179">
    <property type="entry name" value="Trans_hexapeptide_repeat"/>
</dbReference>
<name>A0A1T5HSD1_9BACT</name>
<dbReference type="AlphaFoldDB" id="A0A1T5HSD1"/>
<evidence type="ECO:0000256" key="1">
    <source>
        <dbReference type="ARBA" id="ARBA00007274"/>
    </source>
</evidence>